<organism evidence="1 2">
    <name type="scientific">Noviherbaspirillum cavernae</name>
    <dbReference type="NCBI Taxonomy" id="2320862"/>
    <lineage>
        <taxon>Bacteria</taxon>
        <taxon>Pseudomonadati</taxon>
        <taxon>Pseudomonadota</taxon>
        <taxon>Betaproteobacteria</taxon>
        <taxon>Burkholderiales</taxon>
        <taxon>Oxalobacteraceae</taxon>
        <taxon>Noviherbaspirillum</taxon>
    </lineage>
</organism>
<dbReference type="InterPro" id="IPR050563">
    <property type="entry name" value="4-hydroxybenzoyl-CoA_TE"/>
</dbReference>
<gene>
    <name evidence="1" type="ORF">D3870_10330</name>
</gene>
<dbReference type="PANTHER" id="PTHR31793">
    <property type="entry name" value="4-HYDROXYBENZOYL-COA THIOESTERASE FAMILY MEMBER"/>
    <property type="match status" value="1"/>
</dbReference>
<comment type="caution">
    <text evidence="1">The sequence shown here is derived from an EMBL/GenBank/DDBJ whole genome shotgun (WGS) entry which is preliminary data.</text>
</comment>
<dbReference type="RefSeq" id="WP_119738855.1">
    <property type="nucleotide sequence ID" value="NZ_QYUN01000002.1"/>
</dbReference>
<dbReference type="InterPro" id="IPR029069">
    <property type="entry name" value="HotDog_dom_sf"/>
</dbReference>
<dbReference type="Gene3D" id="3.10.129.10">
    <property type="entry name" value="Hotdog Thioesterase"/>
    <property type="match status" value="1"/>
</dbReference>
<dbReference type="GO" id="GO:0047617">
    <property type="term" value="F:fatty acyl-CoA hydrolase activity"/>
    <property type="evidence" value="ECO:0007669"/>
    <property type="project" value="TreeGrafter"/>
</dbReference>
<dbReference type="AlphaFoldDB" id="A0A418X1L9"/>
<protein>
    <submittedName>
        <fullName evidence="1">Acyl-CoA thioesterase</fullName>
    </submittedName>
</protein>
<dbReference type="SUPFAM" id="SSF54637">
    <property type="entry name" value="Thioesterase/thiol ester dehydrase-isomerase"/>
    <property type="match status" value="1"/>
</dbReference>
<name>A0A418X1L9_9BURK</name>
<dbReference type="Proteomes" id="UP000285190">
    <property type="component" value="Unassembled WGS sequence"/>
</dbReference>
<dbReference type="OrthoDB" id="9799036at2"/>
<dbReference type="CDD" id="cd00586">
    <property type="entry name" value="4HBT"/>
    <property type="match status" value="1"/>
</dbReference>
<evidence type="ECO:0000313" key="1">
    <source>
        <dbReference type="EMBL" id="RJG06353.1"/>
    </source>
</evidence>
<accession>A0A418X1L9</accession>
<keyword evidence="2" id="KW-1185">Reference proteome</keyword>
<evidence type="ECO:0000313" key="2">
    <source>
        <dbReference type="Proteomes" id="UP000285190"/>
    </source>
</evidence>
<sequence length="138" mass="15541">MTSKRLVHSARMSIRWGDMDAMGHVNNATYFRYLEQARIEWFTEVGCDPDPGGDGPVIINAHCTFIRQLKYPGEIEVLTYVGPPGRSSFETIQEIRRLDQPDIIAAQGGAKVVWVNFPSEKSMPMPDWLRSLLASAET</sequence>
<dbReference type="EMBL" id="QYUN01000002">
    <property type="protein sequence ID" value="RJG06353.1"/>
    <property type="molecule type" value="Genomic_DNA"/>
</dbReference>
<proteinExistence type="predicted"/>
<dbReference type="Pfam" id="PF13279">
    <property type="entry name" value="4HBT_2"/>
    <property type="match status" value="1"/>
</dbReference>
<reference evidence="1 2" key="1">
    <citation type="submission" date="2018-09" db="EMBL/GenBank/DDBJ databases">
        <authorList>
            <person name="Zhu H."/>
        </authorList>
    </citation>
    <scope>NUCLEOTIDE SEQUENCE [LARGE SCALE GENOMIC DNA]</scope>
    <source>
        <strain evidence="1 2">K2R10-39</strain>
    </source>
</reference>
<dbReference type="PANTHER" id="PTHR31793:SF24">
    <property type="entry name" value="LONG-CHAIN ACYL-COA THIOESTERASE FADM"/>
    <property type="match status" value="1"/>
</dbReference>